<dbReference type="Pfam" id="PF04397">
    <property type="entry name" value="LytTR"/>
    <property type="match status" value="1"/>
</dbReference>
<reference evidence="6" key="2">
    <citation type="submission" date="2021-04" db="EMBL/GenBank/DDBJ databases">
        <authorList>
            <person name="Gilroy R."/>
        </authorList>
    </citation>
    <scope>NUCLEOTIDE SEQUENCE</scope>
    <source>
        <strain evidence="6">12435</strain>
    </source>
</reference>
<evidence type="ECO:0000259" key="5">
    <source>
        <dbReference type="PROSITE" id="PS50930"/>
    </source>
</evidence>
<dbReference type="PANTHER" id="PTHR37299">
    <property type="entry name" value="TRANSCRIPTIONAL REGULATOR-RELATED"/>
    <property type="match status" value="1"/>
</dbReference>
<dbReference type="SMART" id="SM00850">
    <property type="entry name" value="LytTR"/>
    <property type="match status" value="1"/>
</dbReference>
<dbReference type="PANTHER" id="PTHR37299:SF1">
    <property type="entry name" value="STAGE 0 SPORULATION PROTEIN A HOMOLOG"/>
    <property type="match status" value="1"/>
</dbReference>
<gene>
    <name evidence="6" type="ORF">H9892_00780</name>
</gene>
<proteinExistence type="predicted"/>
<dbReference type="Proteomes" id="UP000823990">
    <property type="component" value="Unassembled WGS sequence"/>
</dbReference>
<dbReference type="SMART" id="SM00448">
    <property type="entry name" value="REC"/>
    <property type="match status" value="1"/>
</dbReference>
<evidence type="ECO:0000256" key="3">
    <source>
        <dbReference type="PROSITE-ProRule" id="PRU00169"/>
    </source>
</evidence>
<dbReference type="InterPro" id="IPR046947">
    <property type="entry name" value="LytR-like"/>
</dbReference>
<dbReference type="Gene3D" id="3.40.50.2300">
    <property type="match status" value="1"/>
</dbReference>
<reference evidence="6" key="1">
    <citation type="journal article" date="2021" name="PeerJ">
        <title>Extensive microbial diversity within the chicken gut microbiome revealed by metagenomics and culture.</title>
        <authorList>
            <person name="Gilroy R."/>
            <person name="Ravi A."/>
            <person name="Getino M."/>
            <person name="Pursley I."/>
            <person name="Horton D.L."/>
            <person name="Alikhan N.F."/>
            <person name="Baker D."/>
            <person name="Gharbi K."/>
            <person name="Hall N."/>
            <person name="Watson M."/>
            <person name="Adriaenssens E.M."/>
            <person name="Foster-Nyarko E."/>
            <person name="Jarju S."/>
            <person name="Secka A."/>
            <person name="Antonio M."/>
            <person name="Oren A."/>
            <person name="Chaudhuri R.R."/>
            <person name="La Ragione R."/>
            <person name="Hildebrand F."/>
            <person name="Pallen M.J."/>
        </authorList>
    </citation>
    <scope>NUCLEOTIDE SEQUENCE</scope>
    <source>
        <strain evidence="6">12435</strain>
    </source>
</reference>
<evidence type="ECO:0000256" key="1">
    <source>
        <dbReference type="ARBA" id="ARBA00018672"/>
    </source>
</evidence>
<feature type="domain" description="Response regulatory" evidence="4">
    <location>
        <begin position="21"/>
        <end position="138"/>
    </location>
</feature>
<organism evidence="6 7">
    <name type="scientific">Candidatus Protoclostridium stercorigallinarum</name>
    <dbReference type="NCBI Taxonomy" id="2838741"/>
    <lineage>
        <taxon>Bacteria</taxon>
        <taxon>Bacillati</taxon>
        <taxon>Bacillota</taxon>
        <taxon>Clostridia</taxon>
        <taxon>Candidatus Protoclostridium</taxon>
    </lineage>
</organism>
<dbReference type="Pfam" id="PF00072">
    <property type="entry name" value="Response_reg"/>
    <property type="match status" value="1"/>
</dbReference>
<dbReference type="Gene3D" id="2.40.50.1020">
    <property type="entry name" value="LytTr DNA-binding domain"/>
    <property type="match status" value="1"/>
</dbReference>
<dbReference type="GO" id="GO:0003677">
    <property type="term" value="F:DNA binding"/>
    <property type="evidence" value="ECO:0007669"/>
    <property type="project" value="UniProtKB-KW"/>
</dbReference>
<name>A0A9D1TRU7_9FIRM</name>
<keyword evidence="3" id="KW-0597">Phosphoprotein</keyword>
<accession>A0A9D1TRU7</accession>
<dbReference type="EMBL" id="DXHS01000012">
    <property type="protein sequence ID" value="HIW01866.1"/>
    <property type="molecule type" value="Genomic_DNA"/>
</dbReference>
<dbReference type="InterPro" id="IPR011006">
    <property type="entry name" value="CheY-like_superfamily"/>
</dbReference>
<sequence>MRGNDKNRSDTTFGKRAAVYRIAVVEDDKREADELVSFIGRYFRERQTEVIVTVFGDAERFLWQESASFDLVFLDIELPGRNGMEAAGELRKTNSETVIVFVTYMAQFAMTGYEVDAADFIVKPVDYPSFVLKMKRVSDLLAGRRGESLSFTTPQSGMRRINVREIRYAEAVGHKIVFHLADGRTLETGGSLKNLQQRLDQNTFVRCNSCYLVNLRYVMGVSGYTVDVDGEELQISRARRKDFMRAVSGYFGLGGGGR</sequence>
<feature type="domain" description="HTH LytTR-type" evidence="5">
    <location>
        <begin position="161"/>
        <end position="249"/>
    </location>
</feature>
<dbReference type="SUPFAM" id="SSF52172">
    <property type="entry name" value="CheY-like"/>
    <property type="match status" value="1"/>
</dbReference>
<dbReference type="InterPro" id="IPR007492">
    <property type="entry name" value="LytTR_DNA-bd_dom"/>
</dbReference>
<dbReference type="PROSITE" id="PS50930">
    <property type="entry name" value="HTH_LYTTR"/>
    <property type="match status" value="1"/>
</dbReference>
<dbReference type="GO" id="GO:0000156">
    <property type="term" value="F:phosphorelay response regulator activity"/>
    <property type="evidence" value="ECO:0007669"/>
    <property type="project" value="InterPro"/>
</dbReference>
<evidence type="ECO:0000259" key="4">
    <source>
        <dbReference type="PROSITE" id="PS50110"/>
    </source>
</evidence>
<comment type="function">
    <text evidence="2">May play the central regulatory role in sporulation. It may be an element of the effector pathway responsible for the activation of sporulation genes in response to nutritional stress. Spo0A may act in concert with spo0H (a sigma factor) to control the expression of some genes that are critical to the sporulation process.</text>
</comment>
<dbReference type="PROSITE" id="PS50110">
    <property type="entry name" value="RESPONSE_REGULATORY"/>
    <property type="match status" value="1"/>
</dbReference>
<protein>
    <recommendedName>
        <fullName evidence="1">Stage 0 sporulation protein A homolog</fullName>
    </recommendedName>
</protein>
<dbReference type="AlphaFoldDB" id="A0A9D1TRU7"/>
<evidence type="ECO:0000313" key="7">
    <source>
        <dbReference type="Proteomes" id="UP000823990"/>
    </source>
</evidence>
<comment type="caution">
    <text evidence="6">The sequence shown here is derived from an EMBL/GenBank/DDBJ whole genome shotgun (WGS) entry which is preliminary data.</text>
</comment>
<keyword evidence="6" id="KW-0238">DNA-binding</keyword>
<dbReference type="InterPro" id="IPR001789">
    <property type="entry name" value="Sig_transdc_resp-reg_receiver"/>
</dbReference>
<evidence type="ECO:0000256" key="2">
    <source>
        <dbReference type="ARBA" id="ARBA00024867"/>
    </source>
</evidence>
<evidence type="ECO:0000313" key="6">
    <source>
        <dbReference type="EMBL" id="HIW01866.1"/>
    </source>
</evidence>
<feature type="modified residue" description="4-aspartylphosphate" evidence="3">
    <location>
        <position position="75"/>
    </location>
</feature>